<gene>
    <name evidence="1" type="ORF">I8J29_26820</name>
</gene>
<dbReference type="Proteomes" id="UP000670947">
    <property type="component" value="Unassembled WGS sequence"/>
</dbReference>
<keyword evidence="1" id="KW-0808">Transferase</keyword>
<accession>A0ABS3WHK8</accession>
<name>A0ABS3WHK8_9BACL</name>
<evidence type="ECO:0000313" key="1">
    <source>
        <dbReference type="EMBL" id="MBO7747809.1"/>
    </source>
</evidence>
<evidence type="ECO:0000313" key="2">
    <source>
        <dbReference type="Proteomes" id="UP000670947"/>
    </source>
</evidence>
<dbReference type="EMBL" id="JAGGDJ010000040">
    <property type="protein sequence ID" value="MBO7747809.1"/>
    <property type="molecule type" value="Genomic_DNA"/>
</dbReference>
<dbReference type="InterPro" id="IPR011004">
    <property type="entry name" value="Trimer_LpxA-like_sf"/>
</dbReference>
<dbReference type="Gene3D" id="2.160.10.10">
    <property type="entry name" value="Hexapeptide repeat proteins"/>
    <property type="match status" value="1"/>
</dbReference>
<sequence length="140" mass="15124">MDIDGVPRYIATTATFDGNDYSIIHLGDGCVISSEVQLLTHDYSIARGLQAIGKNNPDPFRDELFLKGIFVGANSFVGTRSTLLPGTHIGDNVIVGACSVVKGTIPDNSIVVGNPARVIANTKDWAEKKYSEKEYFVEGF</sequence>
<organism evidence="1 2">
    <name type="scientific">Paenibacillus artemisiicola</name>
    <dbReference type="NCBI Taxonomy" id="1172618"/>
    <lineage>
        <taxon>Bacteria</taxon>
        <taxon>Bacillati</taxon>
        <taxon>Bacillota</taxon>
        <taxon>Bacilli</taxon>
        <taxon>Bacillales</taxon>
        <taxon>Paenibacillaceae</taxon>
        <taxon>Paenibacillus</taxon>
    </lineage>
</organism>
<dbReference type="SUPFAM" id="SSF51161">
    <property type="entry name" value="Trimeric LpxA-like enzymes"/>
    <property type="match status" value="1"/>
</dbReference>
<reference evidence="1 2" key="1">
    <citation type="submission" date="2021-03" db="EMBL/GenBank/DDBJ databases">
        <title>Paenibacillus artemisicola MWE-103 whole genome sequence.</title>
        <authorList>
            <person name="Ham Y.J."/>
        </authorList>
    </citation>
    <scope>NUCLEOTIDE SEQUENCE [LARGE SCALE GENOMIC DNA]</scope>
    <source>
        <strain evidence="1 2">MWE-103</strain>
    </source>
</reference>
<protein>
    <submittedName>
        <fullName evidence="1">Acyltransferase</fullName>
    </submittedName>
</protein>
<dbReference type="CDD" id="cd04647">
    <property type="entry name" value="LbH_MAT_like"/>
    <property type="match status" value="1"/>
</dbReference>
<keyword evidence="1" id="KW-0012">Acyltransferase</keyword>
<dbReference type="InterPro" id="IPR051159">
    <property type="entry name" value="Hexapeptide_acetyltransf"/>
</dbReference>
<dbReference type="Pfam" id="PF00132">
    <property type="entry name" value="Hexapep"/>
    <property type="match status" value="1"/>
</dbReference>
<dbReference type="GO" id="GO:0016746">
    <property type="term" value="F:acyltransferase activity"/>
    <property type="evidence" value="ECO:0007669"/>
    <property type="project" value="UniProtKB-KW"/>
</dbReference>
<proteinExistence type="predicted"/>
<dbReference type="InterPro" id="IPR001451">
    <property type="entry name" value="Hexapep"/>
</dbReference>
<comment type="caution">
    <text evidence="1">The sequence shown here is derived from an EMBL/GenBank/DDBJ whole genome shotgun (WGS) entry which is preliminary data.</text>
</comment>
<dbReference type="PANTHER" id="PTHR23416">
    <property type="entry name" value="SIALIC ACID SYNTHASE-RELATED"/>
    <property type="match status" value="1"/>
</dbReference>
<keyword evidence="2" id="KW-1185">Reference proteome</keyword>